<dbReference type="GO" id="GO:0046872">
    <property type="term" value="F:metal ion binding"/>
    <property type="evidence" value="ECO:0007669"/>
    <property type="project" value="UniProtKB-KW"/>
</dbReference>
<dbReference type="InterPro" id="IPR017850">
    <property type="entry name" value="Alkaline_phosphatase_core_sf"/>
</dbReference>
<reference evidence="8" key="2">
    <citation type="submission" date="2025-09" db="UniProtKB">
        <authorList>
            <consortium name="Ensembl"/>
        </authorList>
    </citation>
    <scope>IDENTIFICATION</scope>
</reference>
<dbReference type="InterPro" id="IPR020821">
    <property type="entry name" value="ENPP1-3/EXOG-like_nuc-like"/>
</dbReference>
<dbReference type="Gene3D" id="3.40.720.10">
    <property type="entry name" value="Alkaline Phosphatase, subunit A"/>
    <property type="match status" value="1"/>
</dbReference>
<evidence type="ECO:0000256" key="5">
    <source>
        <dbReference type="ARBA" id="ARBA00023157"/>
    </source>
</evidence>
<keyword evidence="3" id="KW-0479">Metal-binding</keyword>
<organism evidence="8 9">
    <name type="scientific">Poecilia mexicana</name>
    <dbReference type="NCBI Taxonomy" id="48701"/>
    <lineage>
        <taxon>Eukaryota</taxon>
        <taxon>Metazoa</taxon>
        <taxon>Chordata</taxon>
        <taxon>Craniata</taxon>
        <taxon>Vertebrata</taxon>
        <taxon>Euteleostomi</taxon>
        <taxon>Actinopterygii</taxon>
        <taxon>Neopterygii</taxon>
        <taxon>Teleostei</taxon>
        <taxon>Neoteleostei</taxon>
        <taxon>Acanthomorphata</taxon>
        <taxon>Ovalentaria</taxon>
        <taxon>Atherinomorphae</taxon>
        <taxon>Cyprinodontiformes</taxon>
        <taxon>Poeciliidae</taxon>
        <taxon>Poeciliinae</taxon>
        <taxon>Poecilia</taxon>
    </lineage>
</organism>
<dbReference type="SUPFAM" id="SSF53649">
    <property type="entry name" value="Alkaline phosphatase-like"/>
    <property type="match status" value="1"/>
</dbReference>
<accession>A0A3B3Z065</accession>
<feature type="domain" description="SMB" evidence="7">
    <location>
        <begin position="30"/>
        <end position="74"/>
    </location>
</feature>
<dbReference type="InterPro" id="IPR001212">
    <property type="entry name" value="Somatomedin_B_dom"/>
</dbReference>
<dbReference type="InterPro" id="IPR036024">
    <property type="entry name" value="Somatomedin_B-like_dom_sf"/>
</dbReference>
<dbReference type="CDD" id="cd16018">
    <property type="entry name" value="Enpp"/>
    <property type="match status" value="1"/>
</dbReference>
<evidence type="ECO:0000256" key="6">
    <source>
        <dbReference type="ARBA" id="ARBA00023180"/>
    </source>
</evidence>
<dbReference type="SUPFAM" id="SSF90188">
    <property type="entry name" value="Somatomedin B domain"/>
    <property type="match status" value="1"/>
</dbReference>
<dbReference type="PANTHER" id="PTHR10151:SF107">
    <property type="entry name" value="ECTONUCLEOTIDE PYROPHOSPHATASE_PHOSPHODIESTERASE FAMILY MEMBER 3"/>
    <property type="match status" value="1"/>
</dbReference>
<dbReference type="PANTHER" id="PTHR10151">
    <property type="entry name" value="ECTONUCLEOTIDE PYROPHOSPHATASE/PHOSPHODIESTERASE"/>
    <property type="match status" value="1"/>
</dbReference>
<evidence type="ECO:0000259" key="7">
    <source>
        <dbReference type="PROSITE" id="PS50958"/>
    </source>
</evidence>
<dbReference type="Pfam" id="PF01033">
    <property type="entry name" value="Somatomedin_B"/>
    <property type="match status" value="1"/>
</dbReference>
<dbReference type="PROSITE" id="PS50958">
    <property type="entry name" value="SMB_2"/>
    <property type="match status" value="1"/>
</dbReference>
<dbReference type="GO" id="GO:0047429">
    <property type="term" value="F:nucleoside triphosphate diphosphatase activity"/>
    <property type="evidence" value="ECO:0007669"/>
    <property type="project" value="TreeGrafter"/>
</dbReference>
<keyword evidence="9" id="KW-1185">Reference proteome</keyword>
<dbReference type="GO" id="GO:0003676">
    <property type="term" value="F:nucleic acid binding"/>
    <property type="evidence" value="ECO:0007669"/>
    <property type="project" value="InterPro"/>
</dbReference>
<dbReference type="InterPro" id="IPR044925">
    <property type="entry name" value="His-Me_finger_sf"/>
</dbReference>
<name>A0A3B3Z065_9TELE</name>
<keyword evidence="4" id="KW-0378">Hydrolase</keyword>
<dbReference type="SMART" id="SM00201">
    <property type="entry name" value="SO"/>
    <property type="match status" value="1"/>
</dbReference>
<reference evidence="8" key="1">
    <citation type="submission" date="2025-08" db="UniProtKB">
        <authorList>
            <consortium name="Ensembl"/>
        </authorList>
    </citation>
    <scope>IDENTIFICATION</scope>
</reference>
<dbReference type="Ensembl" id="ENSPMET00000026747.1">
    <property type="protein sequence ID" value="ENSPMEP00000032655.1"/>
    <property type="gene ID" value="ENSPMEG00000020899.1"/>
</dbReference>
<sequence>KVIACRCDINFNSTNNCCHDYHDICTAPRKTWECSEKRCGEKRQAKNKCHCDNGCLSAGDCCSNYKHVCHGETEWVEDQCDDLSAPKCPEGFKRQPLLLVSLDGLRAEYLQTWSDVIPVLNKLRSCGTSTPYMQAAFPSKTFPNHYTIVTGLYPESNGLIDNNMYDPVFNASFSLGNDEKNNPAWYLGQPIWNTAMHQGLKSGTFFWPGSDVKINGSFPDIYKPYDGNVPFEERVFTILKWLQLPDNERPDFYTLYLEEPDKSGHNFGPVGTGVSTAIQGVDKIMGQLMNGLKQIDLHRCLNIIVVADHGMEEISCDRKEVMEDLVGNISNYFVNEGPFGRIRARNEDFKITPYLKSNLPKRLHYANSRRIEDVTVLVEPKWQFLGSLRFCSGGNHGYDNDVGSMHAMFLSYGPKFQQNTSIEPFANIELYNLMCDVLEISPYDNNGTHGSMNHALRKTFYNPTHPLGCKCPALVRIISPTVKTASERKHMLFGRPQMLQPDSGYCVLHQEGFISGYSHEVLMPLWSSFTIDKPVSVLVSMATVIPNCLRADVRLPEHQSPRCDQFETAGNLTHTLYPLCLCLSEYVFCFVVFSGIWDYLHNTLLKKYASIYNGINVVTGPVFDYNYDGRYDAIEQMQFVPGTNITIPTHYFVVLTSCKNAGQPVSACGGELQTVSFLLPHRADNTERCKSTEDESLWVEDHIWFHQSRVRDVEWITGLDFYSASSRPVPELLMMKTRPTYASEG</sequence>
<dbReference type="AlphaFoldDB" id="A0A3B3Z065"/>
<dbReference type="SMART" id="SM00477">
    <property type="entry name" value="NUC"/>
    <property type="match status" value="1"/>
</dbReference>
<evidence type="ECO:0000256" key="4">
    <source>
        <dbReference type="ARBA" id="ARBA00022801"/>
    </source>
</evidence>
<evidence type="ECO:0000256" key="1">
    <source>
        <dbReference type="ARBA" id="ARBA00004613"/>
    </source>
</evidence>
<evidence type="ECO:0000313" key="8">
    <source>
        <dbReference type="Ensembl" id="ENSPMEP00000032655.1"/>
    </source>
</evidence>
<keyword evidence="5" id="KW-1015">Disulfide bond</keyword>
<dbReference type="InterPro" id="IPR044929">
    <property type="entry name" value="DNA/RNA_non-sp_Endonuclease_sf"/>
</dbReference>
<dbReference type="GO" id="GO:0009143">
    <property type="term" value="P:nucleoside triphosphate catabolic process"/>
    <property type="evidence" value="ECO:0007669"/>
    <property type="project" value="TreeGrafter"/>
</dbReference>
<dbReference type="Proteomes" id="UP000261480">
    <property type="component" value="Unplaced"/>
</dbReference>
<dbReference type="InterPro" id="IPR002591">
    <property type="entry name" value="Phosphodiest/P_Trfase"/>
</dbReference>
<dbReference type="FunFam" id="4.10.410.20:FF:000001">
    <property type="entry name" value="Ectonucleotide pyrophosphatase/phosphodiesterase family member 2"/>
    <property type="match status" value="1"/>
</dbReference>
<evidence type="ECO:0000256" key="2">
    <source>
        <dbReference type="ARBA" id="ARBA00022525"/>
    </source>
</evidence>
<dbReference type="SUPFAM" id="SSF54060">
    <property type="entry name" value="His-Me finger endonucleases"/>
    <property type="match status" value="1"/>
</dbReference>
<keyword evidence="2" id="KW-0964">Secreted</keyword>
<protein>
    <recommendedName>
        <fullName evidence="7">SMB domain-containing protein</fullName>
    </recommendedName>
</protein>
<dbReference type="PROSITE" id="PS00524">
    <property type="entry name" value="SMB_1"/>
    <property type="match status" value="1"/>
</dbReference>
<proteinExistence type="predicted"/>
<keyword evidence="6" id="KW-0325">Glycoprotein</keyword>
<evidence type="ECO:0000313" key="9">
    <source>
        <dbReference type="Proteomes" id="UP000261480"/>
    </source>
</evidence>
<dbReference type="GO" id="GO:0005576">
    <property type="term" value="C:extracellular region"/>
    <property type="evidence" value="ECO:0007669"/>
    <property type="project" value="UniProtKB-SubCell"/>
</dbReference>
<comment type="subcellular location">
    <subcellularLocation>
        <location evidence="1">Secreted</location>
    </subcellularLocation>
</comment>
<dbReference type="Gene3D" id="4.10.410.20">
    <property type="match status" value="1"/>
</dbReference>
<dbReference type="Pfam" id="PF01663">
    <property type="entry name" value="Phosphodiest"/>
    <property type="match status" value="1"/>
</dbReference>
<evidence type="ECO:0000256" key="3">
    <source>
        <dbReference type="ARBA" id="ARBA00022723"/>
    </source>
</evidence>
<dbReference type="Gene3D" id="3.40.570.10">
    <property type="entry name" value="Extracellular Endonuclease, subunit A"/>
    <property type="match status" value="2"/>
</dbReference>